<gene>
    <name evidence="13" type="ORF">GCM10007147_26740</name>
</gene>
<evidence type="ECO:0000256" key="10">
    <source>
        <dbReference type="SAM" id="Phobius"/>
    </source>
</evidence>
<keyword evidence="3" id="KW-0597">Phosphoprotein</keyword>
<keyword evidence="5" id="KW-0547">Nucleotide-binding</keyword>
<dbReference type="Pfam" id="PF07730">
    <property type="entry name" value="HisKA_3"/>
    <property type="match status" value="1"/>
</dbReference>
<dbReference type="CDD" id="cd16917">
    <property type="entry name" value="HATPase_UhpB-NarQ-NarX-like"/>
    <property type="match status" value="1"/>
</dbReference>
<sequence>MAARRFQSRRSDRVPGRPDETLNDVAIAVVAATALLIAEVVFAHRNDVSLQIHSTGLLVAGAASIMFLSRRPLVTAVVVGLCLPLYYLTGSTDAWPAWLLLFVAVMRLAATGRRAAPVVTVLTAVVVFGVGESLAFEPWRTIAVLGWMIAIIAAAEISRGRALYLRATEERAAEAERTREEEARRRAGEERLHIARELHDVITHNISLINVQAASAVHRREPEQALQALETIKDTSKDTLRELRATLGVLRQVDEGPAGAPEAPAPGVSRLPELVHRTREAGLDVDFTVDGADAAGTDGPGASGAVEMSLPSAVDRAVYRTVQESLTNVRRHSDSARAAVAIDRSHGQIVVSVVDEGTGHAGPHREGNGLRGMRERAAALGGRFEAGPVPGGGFQVRAAFPVD</sequence>
<keyword evidence="8" id="KW-0902">Two-component regulatory system</keyword>
<dbReference type="AlphaFoldDB" id="A0A919CJ59"/>
<name>A0A919CJ59_9ACTN</name>
<dbReference type="Proteomes" id="UP000654947">
    <property type="component" value="Unassembled WGS sequence"/>
</dbReference>
<evidence type="ECO:0000256" key="3">
    <source>
        <dbReference type="ARBA" id="ARBA00022553"/>
    </source>
</evidence>
<organism evidence="13 14">
    <name type="scientific">Nocardiopsis kunsanensis</name>
    <dbReference type="NCBI Taxonomy" id="141693"/>
    <lineage>
        <taxon>Bacteria</taxon>
        <taxon>Bacillati</taxon>
        <taxon>Actinomycetota</taxon>
        <taxon>Actinomycetes</taxon>
        <taxon>Streptosporangiales</taxon>
        <taxon>Nocardiopsidaceae</taxon>
        <taxon>Nocardiopsis</taxon>
    </lineage>
</organism>
<feature type="transmembrane region" description="Helical" evidence="10">
    <location>
        <begin position="48"/>
        <end position="68"/>
    </location>
</feature>
<keyword evidence="10" id="KW-0812">Transmembrane</keyword>
<evidence type="ECO:0000259" key="12">
    <source>
        <dbReference type="Pfam" id="PF07730"/>
    </source>
</evidence>
<dbReference type="InterPro" id="IPR003594">
    <property type="entry name" value="HATPase_dom"/>
</dbReference>
<dbReference type="Pfam" id="PF02518">
    <property type="entry name" value="HATPase_c"/>
    <property type="match status" value="1"/>
</dbReference>
<dbReference type="GO" id="GO:0000155">
    <property type="term" value="F:phosphorelay sensor kinase activity"/>
    <property type="evidence" value="ECO:0007669"/>
    <property type="project" value="InterPro"/>
</dbReference>
<evidence type="ECO:0000256" key="4">
    <source>
        <dbReference type="ARBA" id="ARBA00022679"/>
    </source>
</evidence>
<evidence type="ECO:0000259" key="11">
    <source>
        <dbReference type="Pfam" id="PF02518"/>
    </source>
</evidence>
<dbReference type="GO" id="GO:0016020">
    <property type="term" value="C:membrane"/>
    <property type="evidence" value="ECO:0007669"/>
    <property type="project" value="InterPro"/>
</dbReference>
<feature type="transmembrane region" description="Helical" evidence="10">
    <location>
        <begin position="21"/>
        <end position="42"/>
    </location>
</feature>
<evidence type="ECO:0000313" key="14">
    <source>
        <dbReference type="Proteomes" id="UP000654947"/>
    </source>
</evidence>
<feature type="domain" description="Histidine kinase/HSP90-like ATPase" evidence="11">
    <location>
        <begin position="316"/>
        <end position="402"/>
    </location>
</feature>
<dbReference type="InterPro" id="IPR036890">
    <property type="entry name" value="HATPase_C_sf"/>
</dbReference>
<keyword evidence="14" id="KW-1185">Reference proteome</keyword>
<feature type="transmembrane region" description="Helical" evidence="10">
    <location>
        <begin position="117"/>
        <end position="136"/>
    </location>
</feature>
<keyword evidence="4" id="KW-0808">Transferase</keyword>
<evidence type="ECO:0000256" key="6">
    <source>
        <dbReference type="ARBA" id="ARBA00022777"/>
    </source>
</evidence>
<keyword evidence="10" id="KW-1133">Transmembrane helix</keyword>
<evidence type="ECO:0000256" key="5">
    <source>
        <dbReference type="ARBA" id="ARBA00022741"/>
    </source>
</evidence>
<keyword evidence="6 13" id="KW-0418">Kinase</keyword>
<keyword evidence="10" id="KW-0472">Membrane</keyword>
<dbReference type="EC" id="2.7.13.3" evidence="2"/>
<dbReference type="Gene3D" id="1.20.5.1930">
    <property type="match status" value="1"/>
</dbReference>
<proteinExistence type="predicted"/>
<dbReference type="Gene3D" id="3.30.565.10">
    <property type="entry name" value="Histidine kinase-like ATPase, C-terminal domain"/>
    <property type="match status" value="1"/>
</dbReference>
<keyword evidence="7" id="KW-0067">ATP-binding</keyword>
<reference evidence="13 14" key="1">
    <citation type="journal article" date="2014" name="Int. J. Syst. Evol. Microbiol.">
        <title>Complete genome sequence of Corynebacterium casei LMG S-19264T (=DSM 44701T), isolated from a smear-ripened cheese.</title>
        <authorList>
            <consortium name="US DOE Joint Genome Institute (JGI-PGF)"/>
            <person name="Walter F."/>
            <person name="Albersmeier A."/>
            <person name="Kalinowski J."/>
            <person name="Ruckert C."/>
        </authorList>
    </citation>
    <scope>NUCLEOTIDE SEQUENCE [LARGE SCALE GENOMIC DNA]</scope>
    <source>
        <strain evidence="13 14">KCTC 19473</strain>
    </source>
</reference>
<dbReference type="PANTHER" id="PTHR24421:SF10">
    <property type="entry name" value="NITRATE_NITRITE SENSOR PROTEIN NARQ"/>
    <property type="match status" value="1"/>
</dbReference>
<feature type="transmembrane region" description="Helical" evidence="10">
    <location>
        <begin position="73"/>
        <end position="89"/>
    </location>
</feature>
<dbReference type="SUPFAM" id="SSF55874">
    <property type="entry name" value="ATPase domain of HSP90 chaperone/DNA topoisomerase II/histidine kinase"/>
    <property type="match status" value="1"/>
</dbReference>
<dbReference type="RefSeq" id="WP_193518051.1">
    <property type="nucleotide sequence ID" value="NZ_BMXL01000013.1"/>
</dbReference>
<keyword evidence="9" id="KW-0175">Coiled coil</keyword>
<feature type="transmembrane region" description="Helical" evidence="10">
    <location>
        <begin position="142"/>
        <end position="158"/>
    </location>
</feature>
<protein>
    <recommendedName>
        <fullName evidence="2">histidine kinase</fullName>
        <ecNumber evidence="2">2.7.13.3</ecNumber>
    </recommendedName>
</protein>
<dbReference type="InterPro" id="IPR011712">
    <property type="entry name" value="Sig_transdc_His_kin_sub3_dim/P"/>
</dbReference>
<evidence type="ECO:0000256" key="2">
    <source>
        <dbReference type="ARBA" id="ARBA00012438"/>
    </source>
</evidence>
<comment type="catalytic activity">
    <reaction evidence="1">
        <text>ATP + protein L-histidine = ADP + protein N-phospho-L-histidine.</text>
        <dbReference type="EC" id="2.7.13.3"/>
    </reaction>
</comment>
<accession>A0A919CJ59</accession>
<dbReference type="InterPro" id="IPR050482">
    <property type="entry name" value="Sensor_HK_TwoCompSys"/>
</dbReference>
<comment type="caution">
    <text evidence="13">The sequence shown here is derived from an EMBL/GenBank/DDBJ whole genome shotgun (WGS) entry which is preliminary data.</text>
</comment>
<evidence type="ECO:0000256" key="9">
    <source>
        <dbReference type="SAM" id="Coils"/>
    </source>
</evidence>
<feature type="domain" description="Signal transduction histidine kinase subgroup 3 dimerisation and phosphoacceptor" evidence="12">
    <location>
        <begin position="190"/>
        <end position="254"/>
    </location>
</feature>
<evidence type="ECO:0000256" key="1">
    <source>
        <dbReference type="ARBA" id="ARBA00000085"/>
    </source>
</evidence>
<dbReference type="EMBL" id="BMXL01000013">
    <property type="protein sequence ID" value="GHD27582.1"/>
    <property type="molecule type" value="Genomic_DNA"/>
</dbReference>
<evidence type="ECO:0000256" key="8">
    <source>
        <dbReference type="ARBA" id="ARBA00023012"/>
    </source>
</evidence>
<dbReference type="GO" id="GO:0005524">
    <property type="term" value="F:ATP binding"/>
    <property type="evidence" value="ECO:0007669"/>
    <property type="project" value="UniProtKB-KW"/>
</dbReference>
<dbReference type="PANTHER" id="PTHR24421">
    <property type="entry name" value="NITRATE/NITRITE SENSOR PROTEIN NARX-RELATED"/>
    <property type="match status" value="1"/>
</dbReference>
<feature type="coiled-coil region" evidence="9">
    <location>
        <begin position="165"/>
        <end position="192"/>
    </location>
</feature>
<evidence type="ECO:0000313" key="13">
    <source>
        <dbReference type="EMBL" id="GHD27582.1"/>
    </source>
</evidence>
<evidence type="ECO:0000256" key="7">
    <source>
        <dbReference type="ARBA" id="ARBA00022840"/>
    </source>
</evidence>
<dbReference type="GO" id="GO:0046983">
    <property type="term" value="F:protein dimerization activity"/>
    <property type="evidence" value="ECO:0007669"/>
    <property type="project" value="InterPro"/>
</dbReference>